<keyword evidence="1" id="KW-1003">Cell membrane</keyword>
<proteinExistence type="predicted"/>
<evidence type="ECO:0000256" key="2">
    <source>
        <dbReference type="ARBA" id="ARBA00022692"/>
    </source>
</evidence>
<organism evidence="6 7">
    <name type="scientific">Sellimonas intestinalis</name>
    <dbReference type="NCBI Taxonomy" id="1653434"/>
    <lineage>
        <taxon>Bacteria</taxon>
        <taxon>Bacillati</taxon>
        <taxon>Bacillota</taxon>
        <taxon>Clostridia</taxon>
        <taxon>Lachnospirales</taxon>
        <taxon>Lachnospiraceae</taxon>
        <taxon>Sellimonas</taxon>
    </lineage>
</organism>
<feature type="transmembrane region" description="Helical" evidence="5">
    <location>
        <begin position="34"/>
        <end position="55"/>
    </location>
</feature>
<reference evidence="6 7" key="1">
    <citation type="submission" date="2018-08" db="EMBL/GenBank/DDBJ databases">
        <title>A genome reference for cultivated species of the human gut microbiota.</title>
        <authorList>
            <person name="Zou Y."/>
            <person name="Xue W."/>
            <person name="Luo G."/>
        </authorList>
    </citation>
    <scope>NUCLEOTIDE SEQUENCE [LARGE SCALE GENOMIC DNA]</scope>
    <source>
        <strain evidence="6 7">AF37-2AT</strain>
    </source>
</reference>
<dbReference type="InterPro" id="IPR003810">
    <property type="entry name" value="Mntp/YtaF"/>
</dbReference>
<dbReference type="GeneID" id="97191900"/>
<protein>
    <submittedName>
        <fullName evidence="6">Sporulation protein</fullName>
    </submittedName>
</protein>
<dbReference type="PANTHER" id="PTHR35529:SF2">
    <property type="entry name" value="SPORULATION PROTEIN YTAF-RELATED"/>
    <property type="match status" value="1"/>
</dbReference>
<keyword evidence="4 5" id="KW-0472">Membrane</keyword>
<accession>A0A3E3K291</accession>
<feature type="transmembrane region" description="Helical" evidence="5">
    <location>
        <begin position="134"/>
        <end position="154"/>
    </location>
</feature>
<comment type="caution">
    <text evidence="6">The sequence shown here is derived from an EMBL/GenBank/DDBJ whole genome shotgun (WGS) entry which is preliminary data.</text>
</comment>
<keyword evidence="7" id="KW-1185">Reference proteome</keyword>
<feature type="transmembrane region" description="Helical" evidence="5">
    <location>
        <begin position="187"/>
        <end position="205"/>
    </location>
</feature>
<dbReference type="Pfam" id="PF02659">
    <property type="entry name" value="Mntp"/>
    <property type="match status" value="1"/>
</dbReference>
<evidence type="ECO:0000256" key="4">
    <source>
        <dbReference type="ARBA" id="ARBA00023136"/>
    </source>
</evidence>
<evidence type="ECO:0000313" key="7">
    <source>
        <dbReference type="Proteomes" id="UP000261080"/>
    </source>
</evidence>
<keyword evidence="3 5" id="KW-1133">Transmembrane helix</keyword>
<evidence type="ECO:0000256" key="1">
    <source>
        <dbReference type="ARBA" id="ARBA00022475"/>
    </source>
</evidence>
<sequence>MFIHVLLLVCALCVDTFTAGIAYGADRVKLTLPQIGAVSGICSLCLGISLIFGNIIDSFIPETFTRVVCCSSLFFLGALKLIDSAIRHYLKYHESVRRDICFSISSLSFIISIYTDPLEADEDRNKILSWRETFFFSIAMSIDSLISGTMAAFLKIPVLLTVLASFLVGVVFICSGLFVGARIQQRLPFDLSWMSGILFIVLAVIRY</sequence>
<evidence type="ECO:0000256" key="3">
    <source>
        <dbReference type="ARBA" id="ARBA00022989"/>
    </source>
</evidence>
<evidence type="ECO:0000313" key="6">
    <source>
        <dbReference type="EMBL" id="RGE87680.1"/>
    </source>
</evidence>
<dbReference type="Proteomes" id="UP000261080">
    <property type="component" value="Unassembled WGS sequence"/>
</dbReference>
<feature type="transmembrane region" description="Helical" evidence="5">
    <location>
        <begin position="160"/>
        <end position="180"/>
    </location>
</feature>
<evidence type="ECO:0000256" key="5">
    <source>
        <dbReference type="SAM" id="Phobius"/>
    </source>
</evidence>
<dbReference type="EMBL" id="QVLX01000003">
    <property type="protein sequence ID" value="RGE87680.1"/>
    <property type="molecule type" value="Genomic_DNA"/>
</dbReference>
<name>A0A3E3K291_9FIRM</name>
<dbReference type="OrthoDB" id="1650809at2"/>
<dbReference type="RefSeq" id="WP_024731885.1">
    <property type="nucleotide sequence ID" value="NZ_BAABYU010000001.1"/>
</dbReference>
<keyword evidence="2 5" id="KW-0812">Transmembrane</keyword>
<gene>
    <name evidence="6" type="ORF">DW016_06025</name>
</gene>
<dbReference type="PANTHER" id="PTHR35529">
    <property type="entry name" value="MANGANESE EFFLUX PUMP MNTP-RELATED"/>
    <property type="match status" value="1"/>
</dbReference>
<dbReference type="AlphaFoldDB" id="A0A3E3K291"/>